<name>A0A366B085_9FLAO</name>
<sequence length="661" mass="77480">MLKFFLYFVVLLSSIFCFAQRKPLINNVPNNNFVKSPVDGHTIKKSQTTTTKFKIAPIDLYKVITIENDTTYIDTSLSIQKEYSHNYLRKDIFGLLPFANDGQTYNTLQYSLTDFSPYPEFGFKAKHFNFLEANQIRYYSVATPVTELYFKTTVRKGQSVDAFITLNTSENLNFSIAYKGLRSEGEYINQLSSTGNFRFTTNYNTKNKRYFAKAHYTFQDILNEENGGITTIEDFESEDPNYNNRQRFEVYFNDAKSFLKGKRIFLDHNFRINPKKGDNNLYLTHQFNYENKFFEYNQATVPSIVGSETVFRFGESFLDSGINDQTRYNKMYNKVGLIYENTTLGTFQFFVDDFRSNYYYNQILIFDNRTIPSSFSQQINSAGGQYEYRRNKWNGKFLYSRSVTAQSLSNLDAKLQYELNDEIQLAFQYQNINKLPNNNYNLHQSSFVQYNWSNDFKNEKINTIKANAISPWVDAEVQFSVLNDHLYFSNISNSEQILAKTQILAPTQYDGTINYLSVKISRELKFGNFALDNTILYQKTEQDEAVLNVPEIVTRNTFYYSNYLFKNALFLQTGISLNYFSKYYTNDYNPVIGEFFVQNDKQIGNHPNLDFFINAKVQRTRIYFKVEHFNSALTGNNFYASPNNPSRDFTIRFGLIWNFFN</sequence>
<gene>
    <name evidence="2" type="ORF">DR980_08580</name>
</gene>
<evidence type="ECO:0008006" key="4">
    <source>
        <dbReference type="Google" id="ProtNLM"/>
    </source>
</evidence>
<accession>A0A366B085</accession>
<keyword evidence="1" id="KW-0732">Signal</keyword>
<reference evidence="2 3" key="1">
    <citation type="submission" date="2018-07" db="EMBL/GenBank/DDBJ databases">
        <title>Complete genome sequence of Flavobacterium psychrolimnae LMG 22018.</title>
        <authorList>
            <person name="Kim D.-U."/>
        </authorList>
    </citation>
    <scope>NUCLEOTIDE SEQUENCE [LARGE SCALE GENOMIC DNA]</scope>
    <source>
        <strain evidence="2 3">LMG 22018</strain>
    </source>
</reference>
<feature type="chain" id="PRO_5017066611" description="Porin" evidence="1">
    <location>
        <begin position="20"/>
        <end position="661"/>
    </location>
</feature>
<proteinExistence type="predicted"/>
<dbReference type="RefSeq" id="WP_113635033.1">
    <property type="nucleotide sequence ID" value="NZ_QNUX01000006.1"/>
</dbReference>
<dbReference type="Proteomes" id="UP000253676">
    <property type="component" value="Unassembled WGS sequence"/>
</dbReference>
<keyword evidence="3" id="KW-1185">Reference proteome</keyword>
<evidence type="ECO:0000256" key="1">
    <source>
        <dbReference type="SAM" id="SignalP"/>
    </source>
</evidence>
<dbReference type="OrthoDB" id="9812454at2"/>
<evidence type="ECO:0000313" key="3">
    <source>
        <dbReference type="Proteomes" id="UP000253676"/>
    </source>
</evidence>
<organism evidence="2 3">
    <name type="scientific">Flavobacterium psychrolimnae</name>
    <dbReference type="NCBI Taxonomy" id="249351"/>
    <lineage>
        <taxon>Bacteria</taxon>
        <taxon>Pseudomonadati</taxon>
        <taxon>Bacteroidota</taxon>
        <taxon>Flavobacteriia</taxon>
        <taxon>Flavobacteriales</taxon>
        <taxon>Flavobacteriaceae</taxon>
        <taxon>Flavobacterium</taxon>
    </lineage>
</organism>
<evidence type="ECO:0000313" key="2">
    <source>
        <dbReference type="EMBL" id="RBN50522.1"/>
    </source>
</evidence>
<dbReference type="InterPro" id="IPR025631">
    <property type="entry name" value="Porin_10"/>
</dbReference>
<dbReference type="EMBL" id="QNUX01000006">
    <property type="protein sequence ID" value="RBN50522.1"/>
    <property type="molecule type" value="Genomic_DNA"/>
</dbReference>
<protein>
    <recommendedName>
        <fullName evidence="4">Porin</fullName>
    </recommendedName>
</protein>
<dbReference type="AlphaFoldDB" id="A0A366B085"/>
<feature type="signal peptide" evidence="1">
    <location>
        <begin position="1"/>
        <end position="19"/>
    </location>
</feature>
<dbReference type="Pfam" id="PF14121">
    <property type="entry name" value="Porin_10"/>
    <property type="match status" value="1"/>
</dbReference>
<comment type="caution">
    <text evidence="2">The sequence shown here is derived from an EMBL/GenBank/DDBJ whole genome shotgun (WGS) entry which is preliminary data.</text>
</comment>